<dbReference type="RefSeq" id="WP_051239506.1">
    <property type="nucleotide sequence ID" value="NZ_AUFF01000002.1"/>
</dbReference>
<dbReference type="AlphaFoldDB" id="A0A091BA17"/>
<protein>
    <submittedName>
        <fullName evidence="1">Uncharacterized protein</fullName>
    </submittedName>
</protein>
<evidence type="ECO:0000313" key="1">
    <source>
        <dbReference type="EMBL" id="KFN49468.1"/>
    </source>
</evidence>
<organism evidence="1 2">
    <name type="scientific">Arenimonas composti TR7-09 = DSM 18010</name>
    <dbReference type="NCBI Taxonomy" id="1121013"/>
    <lineage>
        <taxon>Bacteria</taxon>
        <taxon>Pseudomonadati</taxon>
        <taxon>Pseudomonadota</taxon>
        <taxon>Gammaproteobacteria</taxon>
        <taxon>Lysobacterales</taxon>
        <taxon>Lysobacteraceae</taxon>
        <taxon>Arenimonas</taxon>
    </lineage>
</organism>
<evidence type="ECO:0000313" key="2">
    <source>
        <dbReference type="Proteomes" id="UP000029391"/>
    </source>
</evidence>
<dbReference type="EMBL" id="AWXU01000035">
    <property type="protein sequence ID" value="KFN49468.1"/>
    <property type="molecule type" value="Genomic_DNA"/>
</dbReference>
<accession>A0A091BA17</accession>
<gene>
    <name evidence="1" type="ORF">P873_10875</name>
</gene>
<dbReference type="OrthoDB" id="6310278at2"/>
<dbReference type="STRING" id="1121013.GCA_000426365_00948"/>
<proteinExistence type="predicted"/>
<reference evidence="1 2" key="1">
    <citation type="submission" date="2013-09" db="EMBL/GenBank/DDBJ databases">
        <title>Genome sequencing of Arenimonas composti.</title>
        <authorList>
            <person name="Chen F."/>
            <person name="Wang G."/>
        </authorList>
    </citation>
    <scope>NUCLEOTIDE SEQUENCE [LARGE SCALE GENOMIC DNA]</scope>
    <source>
        <strain evidence="1 2">TR7-09</strain>
    </source>
</reference>
<comment type="caution">
    <text evidence="1">The sequence shown here is derived from an EMBL/GenBank/DDBJ whole genome shotgun (WGS) entry which is preliminary data.</text>
</comment>
<name>A0A091BA17_9GAMM</name>
<keyword evidence="2" id="KW-1185">Reference proteome</keyword>
<sequence length="215" mass="23248">MTWIKVRARRRGETAAVRATPEIRMRRPVLAPLTLFAAICAGGFALAAVDAAAGDAAHDGHARHSPHEDDLADGLARYVVAAQAAVDAIDADAPVAQQAQALETLADDAIALVEPFVQRFPACGDYLRASTGLREAWRTLSPARIEADYHHDGALPPVADPRERARCYQMKDLVVHPLTARRLLEEPAPDRAALRHEIVEVVAHGGALRAMVSRR</sequence>
<dbReference type="Proteomes" id="UP000029391">
    <property type="component" value="Unassembled WGS sequence"/>
</dbReference>
<dbReference type="eggNOG" id="ENOG5031FK8">
    <property type="taxonomic scope" value="Bacteria"/>
</dbReference>